<gene>
    <name evidence="8" type="ORF">OJ252_1632</name>
</gene>
<dbReference type="InterPro" id="IPR021109">
    <property type="entry name" value="Peptidase_aspartic_dom_sf"/>
</dbReference>
<sequence>MNKIHIVIFCILFVVHRIVGHFVINIYSTTDESWYYYIYAFVGNPPQKQSLILDSGSSQISFTCKACTNCGVHSFPPFDISKSVTGKMCNGNAFGNERCKYFHRFSEGSVISGRYFSDILSFENSHENPTKQSFKIKYDYFGCNELETKHIFYQHATGVFGIGLKSIADDNINITHFLLKSVGNHLDISDLNNIVISICLLNEGGKIKIGEYNEKIVDNNLIFSKNPLNYIYWVPTVYPTSLYKLKVEGIFIGNPRFNLLNKKTYISAIIDIGSTFSFLPSKVYGKLIAELYKSCAQLIKHHNGKCIITDKSICLPVNSNSQSLLPVIQIKFGGQENFINWKHTSYLIKREKTWCIGIKEKASSGNNIILGISFLKNRQLILDPKKKRVGINVNIITKCKD</sequence>
<dbReference type="EMBL" id="JAPCXB010000061">
    <property type="protein sequence ID" value="KAJ1611252.1"/>
    <property type="molecule type" value="Genomic_DNA"/>
</dbReference>
<dbReference type="PANTHER" id="PTHR13683:SF375">
    <property type="entry name" value="PEPTIDASE A1 DOMAIN-CONTAINING PROTEIN"/>
    <property type="match status" value="1"/>
</dbReference>
<dbReference type="Gene3D" id="2.40.70.10">
    <property type="entry name" value="Acid Proteases"/>
    <property type="match status" value="2"/>
</dbReference>
<keyword evidence="9" id="KW-1185">Reference proteome</keyword>
<comment type="caution">
    <text evidence="8">The sequence shown here is derived from an EMBL/GenBank/DDBJ whole genome shotgun (WGS) entry which is preliminary data.</text>
</comment>
<feature type="signal peptide" evidence="6">
    <location>
        <begin position="1"/>
        <end position="20"/>
    </location>
</feature>
<dbReference type="InterPro" id="IPR001461">
    <property type="entry name" value="Aspartic_peptidase_A1"/>
</dbReference>
<comment type="similarity">
    <text evidence="1">Belongs to the peptidase A1 family.</text>
</comment>
<proteinExistence type="inferred from homology"/>
<evidence type="ECO:0000256" key="6">
    <source>
        <dbReference type="SAM" id="SignalP"/>
    </source>
</evidence>
<dbReference type="InterPro" id="IPR033121">
    <property type="entry name" value="PEPTIDASE_A1"/>
</dbReference>
<keyword evidence="3 6" id="KW-0732">Signal</keyword>
<protein>
    <submittedName>
        <fullName evidence="8">AT hook motif-containing protein</fullName>
    </submittedName>
</protein>
<dbReference type="PANTHER" id="PTHR13683">
    <property type="entry name" value="ASPARTYL PROTEASES"/>
    <property type="match status" value="1"/>
</dbReference>
<reference evidence="8" key="1">
    <citation type="submission" date="2022-10" db="EMBL/GenBank/DDBJ databases">
        <title>Adaptive evolution leads to modifications in subtelomeric GC content in a zoonotic Cryptosporidium species.</title>
        <authorList>
            <person name="Li J."/>
            <person name="Feng Y."/>
            <person name="Xiao L."/>
        </authorList>
    </citation>
    <scope>NUCLEOTIDE SEQUENCE</scope>
    <source>
        <strain evidence="8">25894</strain>
    </source>
</reference>
<keyword evidence="2" id="KW-0645">Protease</keyword>
<evidence type="ECO:0000313" key="9">
    <source>
        <dbReference type="Proteomes" id="UP001071777"/>
    </source>
</evidence>
<feature type="chain" id="PRO_5047363418" evidence="6">
    <location>
        <begin position="21"/>
        <end position="401"/>
    </location>
</feature>
<dbReference type="PROSITE" id="PS51767">
    <property type="entry name" value="PEPTIDASE_A1"/>
    <property type="match status" value="1"/>
</dbReference>
<organism evidence="8 9">
    <name type="scientific">Cryptosporidium canis</name>
    <dbReference type="NCBI Taxonomy" id="195482"/>
    <lineage>
        <taxon>Eukaryota</taxon>
        <taxon>Sar</taxon>
        <taxon>Alveolata</taxon>
        <taxon>Apicomplexa</taxon>
        <taxon>Conoidasida</taxon>
        <taxon>Coccidia</taxon>
        <taxon>Eucoccidiorida</taxon>
        <taxon>Eimeriorina</taxon>
        <taxon>Cryptosporidiidae</taxon>
        <taxon>Cryptosporidium</taxon>
    </lineage>
</organism>
<evidence type="ECO:0000256" key="1">
    <source>
        <dbReference type="ARBA" id="ARBA00007447"/>
    </source>
</evidence>
<evidence type="ECO:0000256" key="5">
    <source>
        <dbReference type="ARBA" id="ARBA00022801"/>
    </source>
</evidence>
<dbReference type="Pfam" id="PF00026">
    <property type="entry name" value="Asp"/>
    <property type="match status" value="1"/>
</dbReference>
<evidence type="ECO:0000313" key="8">
    <source>
        <dbReference type="EMBL" id="KAJ1611252.1"/>
    </source>
</evidence>
<dbReference type="Proteomes" id="UP001071777">
    <property type="component" value="Unassembled WGS sequence"/>
</dbReference>
<name>A0ABQ8P814_9CRYT</name>
<dbReference type="SUPFAM" id="SSF50630">
    <property type="entry name" value="Acid proteases"/>
    <property type="match status" value="1"/>
</dbReference>
<feature type="domain" description="Peptidase A1" evidence="7">
    <location>
        <begin position="36"/>
        <end position="392"/>
    </location>
</feature>
<keyword evidence="5" id="KW-0378">Hydrolase</keyword>
<evidence type="ECO:0000259" key="7">
    <source>
        <dbReference type="PROSITE" id="PS51767"/>
    </source>
</evidence>
<accession>A0ABQ8P814</accession>
<evidence type="ECO:0000256" key="2">
    <source>
        <dbReference type="ARBA" id="ARBA00022670"/>
    </source>
</evidence>
<keyword evidence="4" id="KW-0064">Aspartyl protease</keyword>
<evidence type="ECO:0000256" key="4">
    <source>
        <dbReference type="ARBA" id="ARBA00022750"/>
    </source>
</evidence>
<evidence type="ECO:0000256" key="3">
    <source>
        <dbReference type="ARBA" id="ARBA00022729"/>
    </source>
</evidence>